<dbReference type="RefSeq" id="WP_039365499.1">
    <property type="nucleotide sequence ID" value="NZ_JWTA01000004.1"/>
</dbReference>
<comment type="caution">
    <text evidence="5">The sequence shown here is derived from an EMBL/GenBank/DDBJ whole genome shotgun (WGS) entry which is preliminary data.</text>
</comment>
<dbReference type="OrthoDB" id="2600165at2"/>
<protein>
    <recommendedName>
        <fullName evidence="4">HTH araC/xylS-type domain-containing protein</fullName>
    </recommendedName>
</protein>
<dbReference type="PROSITE" id="PS01124">
    <property type="entry name" value="HTH_ARAC_FAMILY_2"/>
    <property type="match status" value="1"/>
</dbReference>
<dbReference type="AlphaFoldDB" id="A0A0B4D5F3"/>
<reference evidence="5 6" key="1">
    <citation type="submission" date="2014-12" db="EMBL/GenBank/DDBJ databases">
        <title>Genome sequencing of Chryseobacterium taiwanense TPW19.</title>
        <authorList>
            <person name="Tan P.W."/>
            <person name="Chan K.-G."/>
        </authorList>
    </citation>
    <scope>NUCLEOTIDE SEQUENCE [LARGE SCALE GENOMIC DNA]</scope>
    <source>
        <strain evidence="5 6">TPW19</strain>
    </source>
</reference>
<sequence length="286" mass="34132">MEKRIFDLKEFADYLNVKDIKNNDLHIINYEKEKNIRLHSDPVTIDFYLLAIKPPLEKNYIETVHIEDQGKSFMYMDSPQNTLDWDINIPTSGFNIFVSAKYINQLAKNYNFSHYNNHEALFLTKDEELIIWDLFSKVYDEFEKPQYSKDIIISYIGLILSYTQTYYNRQFDTRSKMYNKVIEEFYQNLKEYFYKDVAGLPSVAYFAEKANLSANYFGDLIKHFTGEAPIDHIHNFVLEQAKDKLRNTDLSISEISYSLGFDYPNYFARFFRKKTEMSPKVFRNQK</sequence>
<dbReference type="InterPro" id="IPR018060">
    <property type="entry name" value="HTH_AraC"/>
</dbReference>
<dbReference type="STRING" id="363331.RM51_04200"/>
<keyword evidence="1" id="KW-0805">Transcription regulation</keyword>
<dbReference type="PANTHER" id="PTHR43280:SF32">
    <property type="entry name" value="TRANSCRIPTIONAL REGULATORY PROTEIN"/>
    <property type="match status" value="1"/>
</dbReference>
<dbReference type="GO" id="GO:0043565">
    <property type="term" value="F:sequence-specific DNA binding"/>
    <property type="evidence" value="ECO:0007669"/>
    <property type="project" value="InterPro"/>
</dbReference>
<keyword evidence="6" id="KW-1185">Reference proteome</keyword>
<evidence type="ECO:0000313" key="5">
    <source>
        <dbReference type="EMBL" id="KIC63942.1"/>
    </source>
</evidence>
<evidence type="ECO:0000259" key="4">
    <source>
        <dbReference type="PROSITE" id="PS01124"/>
    </source>
</evidence>
<proteinExistence type="predicted"/>
<evidence type="ECO:0000256" key="1">
    <source>
        <dbReference type="ARBA" id="ARBA00023015"/>
    </source>
</evidence>
<evidence type="ECO:0000313" key="6">
    <source>
        <dbReference type="Proteomes" id="UP000031167"/>
    </source>
</evidence>
<dbReference type="GO" id="GO:0003700">
    <property type="term" value="F:DNA-binding transcription factor activity"/>
    <property type="evidence" value="ECO:0007669"/>
    <property type="project" value="InterPro"/>
</dbReference>
<dbReference type="Gene3D" id="1.10.10.60">
    <property type="entry name" value="Homeodomain-like"/>
    <property type="match status" value="2"/>
</dbReference>
<gene>
    <name evidence="5" type="ORF">RM51_04200</name>
</gene>
<dbReference type="InterPro" id="IPR009057">
    <property type="entry name" value="Homeodomain-like_sf"/>
</dbReference>
<dbReference type="Proteomes" id="UP000031167">
    <property type="component" value="Unassembled WGS sequence"/>
</dbReference>
<feature type="domain" description="HTH araC/xylS-type" evidence="4">
    <location>
        <begin position="187"/>
        <end position="285"/>
    </location>
</feature>
<dbReference type="Pfam" id="PF12833">
    <property type="entry name" value="HTH_18"/>
    <property type="match status" value="1"/>
</dbReference>
<dbReference type="EMBL" id="JWTA01000004">
    <property type="protein sequence ID" value="KIC63942.1"/>
    <property type="molecule type" value="Genomic_DNA"/>
</dbReference>
<organism evidence="5 6">
    <name type="scientific">Chryseobacterium taiwanense</name>
    <dbReference type="NCBI Taxonomy" id="363331"/>
    <lineage>
        <taxon>Bacteria</taxon>
        <taxon>Pseudomonadati</taxon>
        <taxon>Bacteroidota</taxon>
        <taxon>Flavobacteriia</taxon>
        <taxon>Flavobacteriales</taxon>
        <taxon>Weeksellaceae</taxon>
        <taxon>Chryseobacterium group</taxon>
        <taxon>Chryseobacterium</taxon>
    </lineage>
</organism>
<dbReference type="SMART" id="SM00342">
    <property type="entry name" value="HTH_ARAC"/>
    <property type="match status" value="1"/>
</dbReference>
<keyword evidence="2" id="KW-0238">DNA-binding</keyword>
<accession>A0A0B4D5F3</accession>
<dbReference type="SUPFAM" id="SSF46689">
    <property type="entry name" value="Homeodomain-like"/>
    <property type="match status" value="1"/>
</dbReference>
<evidence type="ECO:0000256" key="3">
    <source>
        <dbReference type="ARBA" id="ARBA00023163"/>
    </source>
</evidence>
<name>A0A0B4D5F3_9FLAO</name>
<keyword evidence="3" id="KW-0804">Transcription</keyword>
<dbReference type="PANTHER" id="PTHR43280">
    <property type="entry name" value="ARAC-FAMILY TRANSCRIPTIONAL REGULATOR"/>
    <property type="match status" value="1"/>
</dbReference>
<evidence type="ECO:0000256" key="2">
    <source>
        <dbReference type="ARBA" id="ARBA00023125"/>
    </source>
</evidence>